<protein>
    <submittedName>
        <fullName evidence="10">Cytochrome P450</fullName>
    </submittedName>
</protein>
<dbReference type="SUPFAM" id="SSF48264">
    <property type="entry name" value="Cytochrome P450"/>
    <property type="match status" value="1"/>
</dbReference>
<keyword evidence="6 8" id="KW-0503">Monooxygenase</keyword>
<dbReference type="GO" id="GO:0016705">
    <property type="term" value="F:oxidoreductase activity, acting on paired donors, with incorporation or reduction of molecular oxygen"/>
    <property type="evidence" value="ECO:0007669"/>
    <property type="project" value="InterPro"/>
</dbReference>
<dbReference type="PANTHER" id="PTHR24291">
    <property type="entry name" value="CYTOCHROME P450 FAMILY 4"/>
    <property type="match status" value="1"/>
</dbReference>
<dbReference type="Proteomes" id="UP000373149">
    <property type="component" value="Unassembled WGS sequence"/>
</dbReference>
<evidence type="ECO:0000256" key="9">
    <source>
        <dbReference type="SAM" id="MobiDB-lite"/>
    </source>
</evidence>
<dbReference type="PRINTS" id="PR00385">
    <property type="entry name" value="P450"/>
</dbReference>
<feature type="binding site" description="axial binding residue" evidence="7">
    <location>
        <position position="489"/>
    </location>
    <ligand>
        <name>heme</name>
        <dbReference type="ChEBI" id="CHEBI:30413"/>
    </ligand>
    <ligandPart>
        <name>Fe</name>
        <dbReference type="ChEBI" id="CHEBI:18248"/>
    </ligandPart>
</feature>
<evidence type="ECO:0000256" key="8">
    <source>
        <dbReference type="RuleBase" id="RU000461"/>
    </source>
</evidence>
<reference evidence="10 11" key="1">
    <citation type="submission" date="2019-09" db="EMBL/GenBank/DDBJ databases">
        <authorList>
            <person name="Duangmal K."/>
            <person name="Teo W.F.A."/>
            <person name="Lipun K."/>
        </authorList>
    </citation>
    <scope>NUCLEOTIDE SEQUENCE [LARGE SCALE GENOMIC DNA]</scope>
    <source>
        <strain evidence="10 11">K1PN6</strain>
    </source>
</reference>
<proteinExistence type="inferred from homology"/>
<dbReference type="CDD" id="cd11049">
    <property type="entry name" value="CYP170A1-like"/>
    <property type="match status" value="1"/>
</dbReference>
<keyword evidence="3 7" id="KW-0479">Metal-binding</keyword>
<dbReference type="AlphaFoldDB" id="A0A5N8WM79"/>
<evidence type="ECO:0000313" key="11">
    <source>
        <dbReference type="Proteomes" id="UP000373149"/>
    </source>
</evidence>
<evidence type="ECO:0000256" key="6">
    <source>
        <dbReference type="ARBA" id="ARBA00023033"/>
    </source>
</evidence>
<comment type="cofactor">
    <cofactor evidence="7">
        <name>heme</name>
        <dbReference type="ChEBI" id="CHEBI:30413"/>
    </cofactor>
</comment>
<dbReference type="Pfam" id="PF00067">
    <property type="entry name" value="p450"/>
    <property type="match status" value="1"/>
</dbReference>
<evidence type="ECO:0000256" key="4">
    <source>
        <dbReference type="ARBA" id="ARBA00023002"/>
    </source>
</evidence>
<evidence type="ECO:0000256" key="7">
    <source>
        <dbReference type="PIRSR" id="PIRSR602401-1"/>
    </source>
</evidence>
<keyword evidence="2 7" id="KW-0349">Heme</keyword>
<dbReference type="GO" id="GO:0020037">
    <property type="term" value="F:heme binding"/>
    <property type="evidence" value="ECO:0007669"/>
    <property type="project" value="InterPro"/>
</dbReference>
<keyword evidence="11" id="KW-1185">Reference proteome</keyword>
<dbReference type="InterPro" id="IPR036396">
    <property type="entry name" value="Cyt_P450_sf"/>
</dbReference>
<dbReference type="EMBL" id="VMNX01000013">
    <property type="protein sequence ID" value="MPY48369.1"/>
    <property type="molecule type" value="Genomic_DNA"/>
</dbReference>
<evidence type="ECO:0000256" key="2">
    <source>
        <dbReference type="ARBA" id="ARBA00022617"/>
    </source>
</evidence>
<dbReference type="PRINTS" id="PR00463">
    <property type="entry name" value="EP450I"/>
</dbReference>
<dbReference type="GO" id="GO:0004497">
    <property type="term" value="F:monooxygenase activity"/>
    <property type="evidence" value="ECO:0007669"/>
    <property type="project" value="UniProtKB-KW"/>
</dbReference>
<keyword evidence="4 8" id="KW-0560">Oxidoreductase</keyword>
<feature type="region of interest" description="Disordered" evidence="9">
    <location>
        <begin position="1"/>
        <end position="106"/>
    </location>
</feature>
<dbReference type="PANTHER" id="PTHR24291:SF50">
    <property type="entry name" value="BIFUNCTIONAL ALBAFLAVENONE MONOOXYGENASE_TERPENE SYNTHASE"/>
    <property type="match status" value="1"/>
</dbReference>
<gene>
    <name evidence="10" type="ORF">FPZ41_07135</name>
</gene>
<sequence length="549" mass="60990">MGRHRRGDRVCRPDPVVHRHPHAAARAGSRTGPCRDLLERRSGPGPPPPGPVARQNPVRTRRDDRSGSARGTGDPADTPRRQPARDRAHRSGKDRSVTASMNVPPVAPGKLPLIGHAVPLIRNRLAFIQRLRTYGPIVRVTVGPKTLTVVNSPELMHKMLTSQADRFTKGLLFEKLKLFGKDALPVAEGKPHLRRRRMMQPAFHREQIAGYVTTMRDTVEPYITSWRDGTPLDMKTEMQLMTQGVVMSALFSSSPEREPAHTILDSVDTVFRTAIQRALMPVSALERLPIRRNRKAKAAATALRSAVADIITEHRTHPDAYDDIVSLLLTAQDETGATLPDDEILSEVTGLLAAGSETTAVVLAWLFHELGRNPDLERQLHEEVDPVLAEGPLTVDKIPRLPFTRRLVSETLRLYNPAWLVTRRTIAPVTLGEFSLPAGEDVIWSGYALHRDPDLYPDPLRFDPDRWLPERPQPPKGAFIPFGSGKRMCIGEAFAWTEATIITAMVASRWRLRPIPGSTVRPVGAITTHPSSLRMVPEARQHALTGMAR</sequence>
<evidence type="ECO:0000256" key="5">
    <source>
        <dbReference type="ARBA" id="ARBA00023004"/>
    </source>
</evidence>
<name>A0A5N8WM79_9ACTN</name>
<dbReference type="InterPro" id="IPR017972">
    <property type="entry name" value="Cyt_P450_CS"/>
</dbReference>
<evidence type="ECO:0000256" key="1">
    <source>
        <dbReference type="ARBA" id="ARBA00010617"/>
    </source>
</evidence>
<accession>A0A5N8WM79</accession>
<comment type="caution">
    <text evidence="10">The sequence shown here is derived from an EMBL/GenBank/DDBJ whole genome shotgun (WGS) entry which is preliminary data.</text>
</comment>
<dbReference type="GO" id="GO:0005506">
    <property type="term" value="F:iron ion binding"/>
    <property type="evidence" value="ECO:0007669"/>
    <property type="project" value="InterPro"/>
</dbReference>
<dbReference type="InterPro" id="IPR002401">
    <property type="entry name" value="Cyt_P450_E_grp-I"/>
</dbReference>
<comment type="similarity">
    <text evidence="1 8">Belongs to the cytochrome P450 family.</text>
</comment>
<evidence type="ECO:0000256" key="3">
    <source>
        <dbReference type="ARBA" id="ARBA00022723"/>
    </source>
</evidence>
<dbReference type="Gene3D" id="1.10.630.10">
    <property type="entry name" value="Cytochrome P450"/>
    <property type="match status" value="1"/>
</dbReference>
<dbReference type="InterPro" id="IPR001128">
    <property type="entry name" value="Cyt_P450"/>
</dbReference>
<keyword evidence="5 7" id="KW-0408">Iron</keyword>
<organism evidence="10 11">
    <name type="scientific">Streptomyces acidicola</name>
    <dbReference type="NCBI Taxonomy" id="2596892"/>
    <lineage>
        <taxon>Bacteria</taxon>
        <taxon>Bacillati</taxon>
        <taxon>Actinomycetota</taxon>
        <taxon>Actinomycetes</taxon>
        <taxon>Kitasatosporales</taxon>
        <taxon>Streptomycetaceae</taxon>
        <taxon>Streptomyces</taxon>
    </lineage>
</organism>
<dbReference type="PROSITE" id="PS00086">
    <property type="entry name" value="CYTOCHROME_P450"/>
    <property type="match status" value="1"/>
</dbReference>
<evidence type="ECO:0000313" key="10">
    <source>
        <dbReference type="EMBL" id="MPY48369.1"/>
    </source>
</evidence>
<feature type="compositionally biased region" description="Basic and acidic residues" evidence="9">
    <location>
        <begin position="77"/>
        <end position="96"/>
    </location>
</feature>
<dbReference type="InterPro" id="IPR050196">
    <property type="entry name" value="Cytochrome_P450_Monoox"/>
</dbReference>
<feature type="compositionally biased region" description="Basic and acidic residues" evidence="9">
    <location>
        <begin position="8"/>
        <end position="17"/>
    </location>
</feature>